<dbReference type="FunCoup" id="A0A1X7TA72">
    <property type="interactions" value="15"/>
</dbReference>
<evidence type="ECO:0000256" key="5">
    <source>
        <dbReference type="ARBA" id="ARBA00022692"/>
    </source>
</evidence>
<evidence type="ECO:0000313" key="11">
    <source>
        <dbReference type="EnsemblMetazoa" id="Aqu2.1.11318_001"/>
    </source>
</evidence>
<dbReference type="eggNOG" id="KOG0799">
    <property type="taxonomic scope" value="Eukaryota"/>
</dbReference>
<evidence type="ECO:0000256" key="2">
    <source>
        <dbReference type="ARBA" id="ARBA00004922"/>
    </source>
</evidence>
<keyword evidence="12" id="KW-1185">Reference proteome</keyword>
<comment type="pathway">
    <text evidence="2">Protein modification; protein glycosylation.</text>
</comment>
<dbReference type="Proteomes" id="UP000007879">
    <property type="component" value="Unassembled WGS sequence"/>
</dbReference>
<reference evidence="12" key="1">
    <citation type="journal article" date="2010" name="Nature">
        <title>The Amphimedon queenslandica genome and the evolution of animal complexity.</title>
        <authorList>
            <person name="Srivastava M."/>
            <person name="Simakov O."/>
            <person name="Chapman J."/>
            <person name="Fahey B."/>
            <person name="Gauthier M.E."/>
            <person name="Mitros T."/>
            <person name="Richards G.S."/>
            <person name="Conaco C."/>
            <person name="Dacre M."/>
            <person name="Hellsten U."/>
            <person name="Larroux C."/>
            <person name="Putnam N.H."/>
            <person name="Stanke M."/>
            <person name="Adamska M."/>
            <person name="Darling A."/>
            <person name="Degnan S.M."/>
            <person name="Oakley T.H."/>
            <person name="Plachetzki D.C."/>
            <person name="Zhai Y."/>
            <person name="Adamski M."/>
            <person name="Calcino A."/>
            <person name="Cummins S.F."/>
            <person name="Goodstein D.M."/>
            <person name="Harris C."/>
            <person name="Jackson D.J."/>
            <person name="Leys S.P."/>
            <person name="Shu S."/>
            <person name="Woodcroft B.J."/>
            <person name="Vervoort M."/>
            <person name="Kosik K.S."/>
            <person name="Manning G."/>
            <person name="Degnan B.M."/>
            <person name="Rokhsar D.S."/>
        </authorList>
    </citation>
    <scope>NUCLEOTIDE SEQUENCE [LARGE SCALE GENOMIC DNA]</scope>
</reference>
<evidence type="ECO:0000256" key="1">
    <source>
        <dbReference type="ARBA" id="ARBA00004606"/>
    </source>
</evidence>
<dbReference type="OrthoDB" id="2019572at2759"/>
<gene>
    <name evidence="11" type="primary">105315136</name>
</gene>
<keyword evidence="3" id="KW-0328">Glycosyltransferase</keyword>
<dbReference type="GO" id="GO:0008375">
    <property type="term" value="F:acetylglucosaminyltransferase activity"/>
    <property type="evidence" value="ECO:0007669"/>
    <property type="project" value="TreeGrafter"/>
</dbReference>
<dbReference type="Pfam" id="PF02485">
    <property type="entry name" value="Branch"/>
    <property type="match status" value="1"/>
</dbReference>
<evidence type="ECO:0000256" key="10">
    <source>
        <dbReference type="ARBA" id="ARBA00038150"/>
    </source>
</evidence>
<proteinExistence type="inferred from homology"/>
<dbReference type="PANTHER" id="PTHR19297">
    <property type="entry name" value="GLYCOSYLTRANSFERASE 14 FAMILY MEMBER"/>
    <property type="match status" value="1"/>
</dbReference>
<dbReference type="PANTHER" id="PTHR19297:SF191">
    <property type="entry name" value="PROTEIN XYLOSYLTRANSFERASE"/>
    <property type="match status" value="1"/>
</dbReference>
<comment type="subcellular location">
    <subcellularLocation>
        <location evidence="1">Membrane</location>
        <topology evidence="1">Single-pass type II membrane protein</topology>
    </subcellularLocation>
</comment>
<dbReference type="KEGG" id="aqu:105315136"/>
<accession>A0A1X7TA72</accession>
<evidence type="ECO:0000313" key="12">
    <source>
        <dbReference type="Proteomes" id="UP000007879"/>
    </source>
</evidence>
<dbReference type="EnsemblMetazoa" id="XM_011409666.2">
    <property type="protein sequence ID" value="XP_011407968.2"/>
    <property type="gene ID" value="LOC105315136"/>
</dbReference>
<dbReference type="InParanoid" id="A0A1X7TA72"/>
<dbReference type="EnsemblMetazoa" id="Aqu2.1.11318_001">
    <property type="protein sequence ID" value="Aqu2.1.11318_001"/>
    <property type="gene ID" value="Aqu2.1.11318"/>
</dbReference>
<dbReference type="GO" id="GO:0016020">
    <property type="term" value="C:membrane"/>
    <property type="evidence" value="ECO:0007669"/>
    <property type="project" value="UniProtKB-SubCell"/>
</dbReference>
<keyword evidence="8" id="KW-0472">Membrane</keyword>
<name>A0A1X7TA72_AMPQE</name>
<comment type="similarity">
    <text evidence="10">Belongs to the glycosyltransferase 14 family.</text>
</comment>
<protein>
    <recommendedName>
        <fullName evidence="13">Protein xylosyltransferase</fullName>
    </recommendedName>
</protein>
<dbReference type="PROSITE" id="PS51257">
    <property type="entry name" value="PROKAR_LIPOPROTEIN"/>
    <property type="match status" value="1"/>
</dbReference>
<evidence type="ECO:0000256" key="9">
    <source>
        <dbReference type="ARBA" id="ARBA00023180"/>
    </source>
</evidence>
<reference evidence="11" key="2">
    <citation type="submission" date="2017-05" db="UniProtKB">
        <authorList>
            <consortium name="EnsemblMetazoa"/>
        </authorList>
    </citation>
    <scope>IDENTIFICATION</scope>
</reference>
<dbReference type="InterPro" id="IPR003406">
    <property type="entry name" value="Glyco_trans_14"/>
</dbReference>
<evidence type="ECO:0000256" key="8">
    <source>
        <dbReference type="ARBA" id="ARBA00023136"/>
    </source>
</evidence>
<dbReference type="AlphaFoldDB" id="A0A1X7TA72"/>
<keyword evidence="9" id="KW-0325">Glycoprotein</keyword>
<evidence type="ECO:0000256" key="4">
    <source>
        <dbReference type="ARBA" id="ARBA00022679"/>
    </source>
</evidence>
<sequence>MNKEMYRKIWVAIFLLIMFLSVTVLFSCFRNRPTRSQMVVVTRSRQNKPLPPRRTNWSGLSLECSSWPLNDTFHYNSPVEKQFPIAYVVLIHHQKSKSAVRQYMRLLKHLYRPQNLICLHIDRKAPEKWIQAIEKFARTCYPKNIIMPKKSAKVVYASPSTLNAHLVCLKELLQYNHTWRYVIDLHGTELPLVTNRDIVEAFKKANGVNIVPFGTDIGMIDNSTFTYKQITHKAIVSIVDNRIKITDRSLSSAPYNLTLYKSADGPTSAFSRDFVKFIFSSPKAIALRKYLQDVMSAEEYFFSTLNNLPEAPGGWLKRKQLNFELPIVSTRVFQQNNNNPKICRAKHYRHNICVVSTSDINWLEQRSEARSQFFHNKYISSYNKGIMDYIERNLVFRNENEEINDYLSVSS</sequence>
<organism evidence="11">
    <name type="scientific">Amphimedon queenslandica</name>
    <name type="common">Sponge</name>
    <dbReference type="NCBI Taxonomy" id="400682"/>
    <lineage>
        <taxon>Eukaryota</taxon>
        <taxon>Metazoa</taxon>
        <taxon>Porifera</taxon>
        <taxon>Demospongiae</taxon>
        <taxon>Heteroscleromorpha</taxon>
        <taxon>Haplosclerida</taxon>
        <taxon>Niphatidae</taxon>
        <taxon>Amphimedon</taxon>
    </lineage>
</organism>
<keyword evidence="5" id="KW-0812">Transmembrane</keyword>
<evidence type="ECO:0008006" key="13">
    <source>
        <dbReference type="Google" id="ProtNLM"/>
    </source>
</evidence>
<keyword evidence="4" id="KW-0808">Transferase</keyword>
<keyword evidence="7" id="KW-1133">Transmembrane helix</keyword>
<evidence type="ECO:0000256" key="6">
    <source>
        <dbReference type="ARBA" id="ARBA00022968"/>
    </source>
</evidence>
<keyword evidence="6" id="KW-0735">Signal-anchor</keyword>
<evidence type="ECO:0000256" key="7">
    <source>
        <dbReference type="ARBA" id="ARBA00022989"/>
    </source>
</evidence>
<evidence type="ECO:0000256" key="3">
    <source>
        <dbReference type="ARBA" id="ARBA00022676"/>
    </source>
</evidence>